<feature type="domain" description="GH18" evidence="8">
    <location>
        <begin position="44"/>
        <end position="333"/>
    </location>
</feature>
<dbReference type="SMART" id="SM00636">
    <property type="entry name" value="Glyco_18"/>
    <property type="match status" value="1"/>
</dbReference>
<evidence type="ECO:0000256" key="2">
    <source>
        <dbReference type="ARBA" id="ARBA00004613"/>
    </source>
</evidence>
<keyword evidence="6" id="KW-0458">Lysosome</keyword>
<dbReference type="GO" id="GO:0005764">
    <property type="term" value="C:lysosome"/>
    <property type="evidence" value="ECO:0007669"/>
    <property type="project" value="UniProtKB-SubCell"/>
</dbReference>
<dbReference type="PANTHER" id="PTHR46066:SF2">
    <property type="entry name" value="CHITINASE DOMAIN-CONTAINING PROTEIN 1"/>
    <property type="match status" value="1"/>
</dbReference>
<dbReference type="GO" id="GO:0008061">
    <property type="term" value="F:chitin binding"/>
    <property type="evidence" value="ECO:0007669"/>
    <property type="project" value="InterPro"/>
</dbReference>
<dbReference type="GO" id="GO:0012505">
    <property type="term" value="C:endomembrane system"/>
    <property type="evidence" value="ECO:0007669"/>
    <property type="project" value="TreeGrafter"/>
</dbReference>
<dbReference type="GO" id="GO:0005576">
    <property type="term" value="C:extracellular region"/>
    <property type="evidence" value="ECO:0007669"/>
    <property type="project" value="UniProtKB-SubCell"/>
</dbReference>
<dbReference type="Pfam" id="PF00704">
    <property type="entry name" value="Glyco_hydro_18"/>
    <property type="match status" value="1"/>
</dbReference>
<sequence length="333" mass="38565">MSQFFFFLWYDVTIDTGPDYVTFQSLISFFLIHFSCFPSFSQGLNTVLAALQWNNHGYDVAKVFAAKFSYISPVWLQVQRTGHETYQITGRHDIDQGMRQYRLHIKTFFTVLFDSWTYADYNAVFDSKVERRNLAKAFRQLAKVEHFSGFVMELWSQLGGQKRRLVVQYSKTSVSTPFTAGMFSQQEFDKLASLVDGFSLMTYDYSNPARPGPNAPLQWVRSCVLSLDPQGIWREKILLGLNMYGMLYSPASGEPLLASRYVEILNEHKPKITWDEESAEHFFEFKKKKGGKHIVFYPTLKSLQERLDLAKELGTGVSLWELGQGLDYFFDLF</sequence>
<proteinExistence type="inferred from homology"/>
<keyword evidence="10" id="KW-1185">Reference proteome</keyword>
<dbReference type="InterPro" id="IPR017853">
    <property type="entry name" value="GH"/>
</dbReference>
<evidence type="ECO:0000313" key="10">
    <source>
        <dbReference type="Proteomes" id="UP000694388"/>
    </source>
</evidence>
<evidence type="ECO:0000256" key="6">
    <source>
        <dbReference type="ARBA" id="ARBA00023228"/>
    </source>
</evidence>
<protein>
    <recommendedName>
        <fullName evidence="7">Chitinase domain-containing protein 1</fullName>
    </recommendedName>
</protein>
<dbReference type="GeneTree" id="ENSGT00390000012069"/>
<evidence type="ECO:0000259" key="8">
    <source>
        <dbReference type="PROSITE" id="PS51910"/>
    </source>
</evidence>
<dbReference type="Gene3D" id="3.20.20.80">
    <property type="entry name" value="Glycosidases"/>
    <property type="match status" value="1"/>
</dbReference>
<dbReference type="PROSITE" id="PS51910">
    <property type="entry name" value="GH18_2"/>
    <property type="match status" value="1"/>
</dbReference>
<reference evidence="9" key="1">
    <citation type="submission" date="2025-08" db="UniProtKB">
        <authorList>
            <consortium name="Ensembl"/>
        </authorList>
    </citation>
    <scope>IDENTIFICATION</scope>
</reference>
<keyword evidence="4" id="KW-0964">Secreted</keyword>
<dbReference type="AlphaFoldDB" id="A0A8C4R3I0"/>
<organism evidence="9 10">
    <name type="scientific">Eptatretus burgeri</name>
    <name type="common">Inshore hagfish</name>
    <dbReference type="NCBI Taxonomy" id="7764"/>
    <lineage>
        <taxon>Eukaryota</taxon>
        <taxon>Metazoa</taxon>
        <taxon>Chordata</taxon>
        <taxon>Craniata</taxon>
        <taxon>Vertebrata</taxon>
        <taxon>Cyclostomata</taxon>
        <taxon>Myxini</taxon>
        <taxon>Myxiniformes</taxon>
        <taxon>Myxinidae</taxon>
        <taxon>Eptatretinae</taxon>
        <taxon>Eptatretus</taxon>
    </lineage>
</organism>
<comment type="subcellular location">
    <subcellularLocation>
        <location evidence="1">Lysosome</location>
    </subcellularLocation>
    <subcellularLocation>
        <location evidence="2">Secreted</location>
    </subcellularLocation>
</comment>
<dbReference type="GO" id="GO:0005975">
    <property type="term" value="P:carbohydrate metabolic process"/>
    <property type="evidence" value="ECO:0007669"/>
    <property type="project" value="InterPro"/>
</dbReference>
<dbReference type="SUPFAM" id="SSF51445">
    <property type="entry name" value="(Trans)glycosidases"/>
    <property type="match status" value="1"/>
</dbReference>
<dbReference type="OMA" id="YSINERI"/>
<evidence type="ECO:0000256" key="1">
    <source>
        <dbReference type="ARBA" id="ARBA00004371"/>
    </source>
</evidence>
<dbReference type="InterPro" id="IPR001223">
    <property type="entry name" value="Glyco_hydro18_cat"/>
</dbReference>
<dbReference type="PANTHER" id="PTHR46066">
    <property type="entry name" value="CHITINASE DOMAIN-CONTAINING PROTEIN 1 FAMILY MEMBER"/>
    <property type="match status" value="1"/>
</dbReference>
<dbReference type="Proteomes" id="UP000694388">
    <property type="component" value="Unplaced"/>
</dbReference>
<dbReference type="InterPro" id="IPR029070">
    <property type="entry name" value="Chitinase_insertion_sf"/>
</dbReference>
<name>A0A8C4R3I0_EPTBU</name>
<keyword evidence="5" id="KW-0732">Signal</keyword>
<comment type="similarity">
    <text evidence="3">Belongs to the glycosyl hydrolase 18 family.</text>
</comment>
<accession>A0A8C4R3I0</accession>
<dbReference type="FunFam" id="3.10.50.10:FF:000002">
    <property type="entry name" value="Chitinase domain-containing protein 1"/>
    <property type="match status" value="1"/>
</dbReference>
<reference evidence="9" key="2">
    <citation type="submission" date="2025-09" db="UniProtKB">
        <authorList>
            <consortium name="Ensembl"/>
        </authorList>
    </citation>
    <scope>IDENTIFICATION</scope>
</reference>
<dbReference type="Gene3D" id="3.10.50.10">
    <property type="match status" value="1"/>
</dbReference>
<dbReference type="Ensembl" id="ENSEBUT00000025322.1">
    <property type="protein sequence ID" value="ENSEBUP00000024746.1"/>
    <property type="gene ID" value="ENSEBUG00000015267.1"/>
</dbReference>
<evidence type="ECO:0000256" key="7">
    <source>
        <dbReference type="ARBA" id="ARBA00040976"/>
    </source>
</evidence>
<evidence type="ECO:0000256" key="4">
    <source>
        <dbReference type="ARBA" id="ARBA00022525"/>
    </source>
</evidence>
<dbReference type="GO" id="GO:0070492">
    <property type="term" value="F:oligosaccharide binding"/>
    <property type="evidence" value="ECO:0007669"/>
    <property type="project" value="TreeGrafter"/>
</dbReference>
<dbReference type="InterPro" id="IPR011583">
    <property type="entry name" value="Chitinase_II/V-like_cat"/>
</dbReference>
<evidence type="ECO:0000256" key="5">
    <source>
        <dbReference type="ARBA" id="ARBA00022729"/>
    </source>
</evidence>
<evidence type="ECO:0000256" key="3">
    <source>
        <dbReference type="ARBA" id="ARBA00009336"/>
    </source>
</evidence>
<evidence type="ECO:0000313" key="9">
    <source>
        <dbReference type="Ensembl" id="ENSEBUP00000024746.1"/>
    </source>
</evidence>